<comment type="subcellular location">
    <subcellularLocation>
        <location evidence="1 7">Endoplasmic reticulum membrane</location>
        <topology evidence="1 7">Multi-pass membrane protein</topology>
    </subcellularLocation>
</comment>
<keyword evidence="3 7" id="KW-0812">Transmembrane</keyword>
<reference evidence="8 9" key="1">
    <citation type="journal article" date="2024" name="bioRxiv">
        <title>A reference genome for Trichogramma kaykai: A tiny desert-dwelling parasitoid wasp with competing sex-ratio distorters.</title>
        <authorList>
            <person name="Culotta J."/>
            <person name="Lindsey A.R."/>
        </authorList>
    </citation>
    <scope>NUCLEOTIDE SEQUENCE [LARGE SCALE GENOMIC DNA]</scope>
    <source>
        <strain evidence="8 9">KSX58</strain>
    </source>
</reference>
<evidence type="ECO:0000313" key="9">
    <source>
        <dbReference type="Proteomes" id="UP001627154"/>
    </source>
</evidence>
<comment type="similarity">
    <text evidence="2 7">Belongs to the DPM3 family.</text>
</comment>
<dbReference type="PANTHER" id="PTHR16433">
    <property type="entry name" value="DOLICHOL-PHOSPHATE MANNOSYLTRANSFERASE SUBUNIT 3"/>
    <property type="match status" value="1"/>
</dbReference>
<evidence type="ECO:0000256" key="2">
    <source>
        <dbReference type="ARBA" id="ARBA00010430"/>
    </source>
</evidence>
<evidence type="ECO:0000256" key="3">
    <source>
        <dbReference type="ARBA" id="ARBA00022692"/>
    </source>
</evidence>
<comment type="caution">
    <text evidence="8">The sequence shown here is derived from an EMBL/GenBank/DDBJ whole genome shotgun (WGS) entry which is preliminary data.</text>
</comment>
<dbReference type="AlphaFoldDB" id="A0ABD2W4U2"/>
<evidence type="ECO:0000313" key="8">
    <source>
        <dbReference type="EMBL" id="KAL3387522.1"/>
    </source>
</evidence>
<sequence>MKRWLKFAFGVAVASGIWLSLYLKNLDKNNDCEWYLKYLPLICVFVFGVYSLTVVIYRTLTFNNCEEAYEELLDEIKMARKDLIKKGVSFEKNCKSVEKD</sequence>
<keyword evidence="4 7" id="KW-0256">Endoplasmic reticulum</keyword>
<dbReference type="Pfam" id="PF08285">
    <property type="entry name" value="DPM3"/>
    <property type="match status" value="1"/>
</dbReference>
<comment type="pathway">
    <text evidence="7">Protein modification; protein glycosylation.</text>
</comment>
<gene>
    <name evidence="8" type="ORF">TKK_016668</name>
</gene>
<keyword evidence="5 7" id="KW-1133">Transmembrane helix</keyword>
<evidence type="ECO:0000256" key="5">
    <source>
        <dbReference type="ARBA" id="ARBA00022989"/>
    </source>
</evidence>
<dbReference type="EMBL" id="JBJJXI010000136">
    <property type="protein sequence ID" value="KAL3387522.1"/>
    <property type="molecule type" value="Genomic_DNA"/>
</dbReference>
<keyword evidence="6 7" id="KW-0472">Membrane</keyword>
<dbReference type="GO" id="GO:0005789">
    <property type="term" value="C:endoplasmic reticulum membrane"/>
    <property type="evidence" value="ECO:0007669"/>
    <property type="project" value="UniProtKB-SubCell"/>
</dbReference>
<evidence type="ECO:0000256" key="7">
    <source>
        <dbReference type="RuleBase" id="RU365085"/>
    </source>
</evidence>
<dbReference type="InterPro" id="IPR013174">
    <property type="entry name" value="DPM3"/>
</dbReference>
<dbReference type="Proteomes" id="UP001627154">
    <property type="component" value="Unassembled WGS sequence"/>
</dbReference>
<dbReference type="PANTHER" id="PTHR16433:SF0">
    <property type="entry name" value="DOLICHOL-PHOSPHATE MANNOSYLTRANSFERASE SUBUNIT 3"/>
    <property type="match status" value="1"/>
</dbReference>
<evidence type="ECO:0000256" key="1">
    <source>
        <dbReference type="ARBA" id="ARBA00004477"/>
    </source>
</evidence>
<evidence type="ECO:0000256" key="4">
    <source>
        <dbReference type="ARBA" id="ARBA00022824"/>
    </source>
</evidence>
<comment type="subunit">
    <text evidence="7">Component of the dolichol-phosphate mannose (DPM) synthase complex.</text>
</comment>
<keyword evidence="9" id="KW-1185">Reference proteome</keyword>
<name>A0ABD2W4U2_9HYME</name>
<evidence type="ECO:0000256" key="6">
    <source>
        <dbReference type="ARBA" id="ARBA00023136"/>
    </source>
</evidence>
<proteinExistence type="inferred from homology"/>
<feature type="transmembrane region" description="Helical" evidence="7">
    <location>
        <begin position="35"/>
        <end position="57"/>
    </location>
</feature>
<protein>
    <recommendedName>
        <fullName evidence="7">Dolichol-phosphate mannosyltransferase subunit 3</fullName>
    </recommendedName>
</protein>
<organism evidence="8 9">
    <name type="scientific">Trichogramma kaykai</name>
    <dbReference type="NCBI Taxonomy" id="54128"/>
    <lineage>
        <taxon>Eukaryota</taxon>
        <taxon>Metazoa</taxon>
        <taxon>Ecdysozoa</taxon>
        <taxon>Arthropoda</taxon>
        <taxon>Hexapoda</taxon>
        <taxon>Insecta</taxon>
        <taxon>Pterygota</taxon>
        <taxon>Neoptera</taxon>
        <taxon>Endopterygota</taxon>
        <taxon>Hymenoptera</taxon>
        <taxon>Apocrita</taxon>
        <taxon>Proctotrupomorpha</taxon>
        <taxon>Chalcidoidea</taxon>
        <taxon>Trichogrammatidae</taxon>
        <taxon>Trichogramma</taxon>
    </lineage>
</organism>
<accession>A0ABD2W4U2</accession>
<feature type="transmembrane region" description="Helical" evidence="7">
    <location>
        <begin position="7"/>
        <end position="23"/>
    </location>
</feature>
<comment type="function">
    <text evidence="7">Stabilizer subunit of the dolichol-phosphate mannose (DPM) synthase complex; tethers catalytic subunit to the ER.</text>
</comment>